<sequence length="338" mass="39860">MNYISIKIPGEFSDSFIYSGVLFLVDFDASLSIINWKNLINSRLERESEETQKVYKDIFFQPSKNIKFTEKRELEIDNFNDFLIHKMELSYWPTDINIFSNKLYFSSERGLRYIAFNGEKRFSSDAYIKKTENELFDDCKIFSFDIDNYRTVLCGGSEGGIYSFLSEKRLQILGDDKTNDWIDCNWHESAEFSILGLKSKSESRIQKFKNLEAIKGRLNELSEKIKKNGNYTHVNRHLSKVQDLRKKVYDCARENLLEQYKEYSSKEEISYIKTRESSLGTFKEEENKLIIENNQGKISEILPDDEIVNWRIFPKAKTHLNQLHLIDNDHIKILGFEL</sequence>
<reference evidence="1" key="1">
    <citation type="journal article" date="2021" name="Vet Sci">
        <title>O-Serogroups and Pathovirotypes of Escherichia coli Isolated from Post-Weaning Piglets Showing Diarrhoea and/or Oedema in South Korea.</title>
        <authorList>
            <person name="Byun J.W."/>
            <person name="Moon B.Y."/>
            <person name="Do K.H."/>
            <person name="Lee K."/>
            <person name="Lee H.Y."/>
            <person name="Kim W.I."/>
            <person name="So B."/>
            <person name="Lee W.K."/>
        </authorList>
    </citation>
    <scope>NUCLEOTIDE SEQUENCE</scope>
    <source>
        <strain evidence="1">84/14</strain>
    </source>
</reference>
<name>A0A9Q4DJ37_ACTPL</name>
<dbReference type="Proteomes" id="UP001077788">
    <property type="component" value="Unassembled WGS sequence"/>
</dbReference>
<dbReference type="AlphaFoldDB" id="A0A9Q4DJ37"/>
<dbReference type="EMBL" id="JAPQFC010000001">
    <property type="protein sequence ID" value="MCY6524407.1"/>
    <property type="molecule type" value="Genomic_DNA"/>
</dbReference>
<gene>
    <name evidence="1" type="ORF">OYG11_09310</name>
</gene>
<evidence type="ECO:0000313" key="1">
    <source>
        <dbReference type="EMBL" id="MCY6524407.1"/>
    </source>
</evidence>
<protein>
    <submittedName>
        <fullName evidence="1">Uncharacterized protein</fullName>
    </submittedName>
</protein>
<dbReference type="RefSeq" id="WP_237593888.1">
    <property type="nucleotide sequence ID" value="NZ_CBDBSV010000193.1"/>
</dbReference>
<reference evidence="1" key="2">
    <citation type="submission" date="2022-12" db="EMBL/GenBank/DDBJ databases">
        <authorList>
            <person name="Kardos G."/>
            <person name="Sarkozi R."/>
            <person name="Laczko L."/>
            <person name="Marton S."/>
            <person name="Makrai L."/>
            <person name="Banyai K."/>
            <person name="Fodor L."/>
        </authorList>
    </citation>
    <scope>NUCLEOTIDE SEQUENCE</scope>
    <source>
        <strain evidence="1">84/14</strain>
    </source>
</reference>
<proteinExistence type="predicted"/>
<evidence type="ECO:0000313" key="2">
    <source>
        <dbReference type="Proteomes" id="UP001077788"/>
    </source>
</evidence>
<comment type="caution">
    <text evidence="1">The sequence shown here is derived from an EMBL/GenBank/DDBJ whole genome shotgun (WGS) entry which is preliminary data.</text>
</comment>
<accession>A0A9Q4DJ37</accession>
<organism evidence="1 2">
    <name type="scientific">Actinobacillus pleuropneumoniae</name>
    <name type="common">Haemophilus pleuropneumoniae</name>
    <dbReference type="NCBI Taxonomy" id="715"/>
    <lineage>
        <taxon>Bacteria</taxon>
        <taxon>Pseudomonadati</taxon>
        <taxon>Pseudomonadota</taxon>
        <taxon>Gammaproteobacteria</taxon>
        <taxon>Pasteurellales</taxon>
        <taxon>Pasteurellaceae</taxon>
        <taxon>Actinobacillus</taxon>
    </lineage>
</organism>